<feature type="compositionally biased region" description="Basic and acidic residues" evidence="1">
    <location>
        <begin position="20"/>
        <end position="33"/>
    </location>
</feature>
<organism evidence="2">
    <name type="scientific">Myoviridae sp. ctBTH15</name>
    <dbReference type="NCBI Taxonomy" id="2827666"/>
    <lineage>
        <taxon>Viruses</taxon>
        <taxon>Duplodnaviria</taxon>
        <taxon>Heunggongvirae</taxon>
        <taxon>Uroviricota</taxon>
        <taxon>Caudoviricetes</taxon>
    </lineage>
</organism>
<feature type="region of interest" description="Disordered" evidence="1">
    <location>
        <begin position="1"/>
        <end position="33"/>
    </location>
</feature>
<accession>A0A8S5SVU9</accession>
<evidence type="ECO:0000256" key="1">
    <source>
        <dbReference type="SAM" id="MobiDB-lite"/>
    </source>
</evidence>
<proteinExistence type="predicted"/>
<protein>
    <submittedName>
        <fullName evidence="2">Uncharacterized protein</fullName>
    </submittedName>
</protein>
<evidence type="ECO:0000313" key="2">
    <source>
        <dbReference type="EMBL" id="DAF55048.1"/>
    </source>
</evidence>
<sequence>MAQNFNGGRKRGGIHAGKPARKEPGWALERVEA</sequence>
<name>A0A8S5SVU9_9CAUD</name>
<reference evidence="2" key="1">
    <citation type="journal article" date="2021" name="Proc. Natl. Acad. Sci. U.S.A.">
        <title>A Catalog of Tens of Thousands of Viruses from Human Metagenomes Reveals Hidden Associations with Chronic Diseases.</title>
        <authorList>
            <person name="Tisza M.J."/>
            <person name="Buck C.B."/>
        </authorList>
    </citation>
    <scope>NUCLEOTIDE SEQUENCE</scope>
    <source>
        <strain evidence="2">CtBTH15</strain>
    </source>
</reference>
<dbReference type="EMBL" id="BK032685">
    <property type="protein sequence ID" value="DAF55048.1"/>
    <property type="molecule type" value="Genomic_DNA"/>
</dbReference>